<dbReference type="PANTHER" id="PTHR35529:SF1">
    <property type="entry name" value="MANGANESE EFFLUX PUMP MNTP-RELATED"/>
    <property type="match status" value="1"/>
</dbReference>
<proteinExistence type="predicted"/>
<feature type="transmembrane region" description="Helical" evidence="5">
    <location>
        <begin position="38"/>
        <end position="60"/>
    </location>
</feature>
<dbReference type="AlphaFoldDB" id="A0A512TIY5"/>
<dbReference type="EMBL" id="BKBC01000005">
    <property type="protein sequence ID" value="GEQ20061.1"/>
    <property type="molecule type" value="Genomic_DNA"/>
</dbReference>
<gene>
    <name evidence="6" type="primary">mntP</name>
    <name evidence="6" type="ORF">CBU02nite_05670</name>
</gene>
<dbReference type="InterPro" id="IPR003810">
    <property type="entry name" value="Mntp/YtaF"/>
</dbReference>
<sequence length="183" mass="20075">MSIYYVFIIGIALAMDAFGVSLGVGLNPILKKRNKIKFIVSFAFFQFLFTFLGGIAGHLFDVYITSIPSIAGGIVMSVVGIVMIIDGLKEKESDLLIKDSTCIILGISVSIDAFVIGFTTFCKLSSIIILLVNSILIGLITLFLCTLTFFFCRYIKKISFISKYANFLGGIALIIFGIKVIFF</sequence>
<feature type="transmembrane region" description="Helical" evidence="5">
    <location>
        <begin position="100"/>
        <end position="121"/>
    </location>
</feature>
<feature type="transmembrane region" description="Helical" evidence="5">
    <location>
        <begin position="66"/>
        <end position="88"/>
    </location>
</feature>
<evidence type="ECO:0000313" key="6">
    <source>
        <dbReference type="EMBL" id="GEQ20061.1"/>
    </source>
</evidence>
<accession>A0A512TIY5</accession>
<evidence type="ECO:0000313" key="7">
    <source>
        <dbReference type="Proteomes" id="UP000321089"/>
    </source>
</evidence>
<protein>
    <submittedName>
        <fullName evidence="6">Putative manganese efflux pump MntP</fullName>
    </submittedName>
</protein>
<keyword evidence="4 5" id="KW-0472">Membrane</keyword>
<evidence type="ECO:0000256" key="1">
    <source>
        <dbReference type="ARBA" id="ARBA00022475"/>
    </source>
</evidence>
<evidence type="ECO:0000256" key="2">
    <source>
        <dbReference type="ARBA" id="ARBA00022692"/>
    </source>
</evidence>
<name>A0A512TIY5_CLOBU</name>
<evidence type="ECO:0000256" key="5">
    <source>
        <dbReference type="SAM" id="Phobius"/>
    </source>
</evidence>
<feature type="transmembrane region" description="Helical" evidence="5">
    <location>
        <begin position="6"/>
        <end position="26"/>
    </location>
</feature>
<reference evidence="6 7" key="1">
    <citation type="submission" date="2019-07" db="EMBL/GenBank/DDBJ databases">
        <title>Whole genome shotgun sequence of Clostridium butyricum NBRC 3858.</title>
        <authorList>
            <person name="Hosoyama A."/>
            <person name="Uohara A."/>
            <person name="Ohji S."/>
            <person name="Ichikawa N."/>
        </authorList>
    </citation>
    <scope>NUCLEOTIDE SEQUENCE [LARGE SCALE GENOMIC DNA]</scope>
    <source>
        <strain evidence="6 7">NBRC 3858</strain>
    </source>
</reference>
<feature type="transmembrane region" description="Helical" evidence="5">
    <location>
        <begin position="127"/>
        <end position="152"/>
    </location>
</feature>
<organism evidence="6 7">
    <name type="scientific">Clostridium butyricum</name>
    <dbReference type="NCBI Taxonomy" id="1492"/>
    <lineage>
        <taxon>Bacteria</taxon>
        <taxon>Bacillati</taxon>
        <taxon>Bacillota</taxon>
        <taxon>Clostridia</taxon>
        <taxon>Eubacteriales</taxon>
        <taxon>Clostridiaceae</taxon>
        <taxon>Clostridium</taxon>
    </lineage>
</organism>
<feature type="transmembrane region" description="Helical" evidence="5">
    <location>
        <begin position="164"/>
        <end position="182"/>
    </location>
</feature>
<dbReference type="Pfam" id="PF02659">
    <property type="entry name" value="Mntp"/>
    <property type="match status" value="1"/>
</dbReference>
<evidence type="ECO:0000256" key="3">
    <source>
        <dbReference type="ARBA" id="ARBA00022989"/>
    </source>
</evidence>
<evidence type="ECO:0000256" key="4">
    <source>
        <dbReference type="ARBA" id="ARBA00023136"/>
    </source>
</evidence>
<dbReference type="Proteomes" id="UP000321089">
    <property type="component" value="Unassembled WGS sequence"/>
</dbReference>
<comment type="caution">
    <text evidence="6">The sequence shown here is derived from an EMBL/GenBank/DDBJ whole genome shotgun (WGS) entry which is preliminary data.</text>
</comment>
<keyword evidence="2 5" id="KW-0812">Transmembrane</keyword>
<keyword evidence="3 5" id="KW-1133">Transmembrane helix</keyword>
<keyword evidence="1" id="KW-1003">Cell membrane</keyword>
<dbReference type="RefSeq" id="WP_146867924.1">
    <property type="nucleotide sequence ID" value="NZ_BKBC01000005.1"/>
</dbReference>
<dbReference type="PANTHER" id="PTHR35529">
    <property type="entry name" value="MANGANESE EFFLUX PUMP MNTP-RELATED"/>
    <property type="match status" value="1"/>
</dbReference>